<evidence type="ECO:0000313" key="2">
    <source>
        <dbReference type="EMBL" id="TQQ85757.1"/>
    </source>
</evidence>
<keyword evidence="3" id="KW-1185">Reference proteome</keyword>
<evidence type="ECO:0000313" key="3">
    <source>
        <dbReference type="Proteomes" id="UP000317863"/>
    </source>
</evidence>
<dbReference type="Gene3D" id="3.40.630.30">
    <property type="match status" value="1"/>
</dbReference>
<gene>
    <name evidence="2" type="ORF">EXD82_00655</name>
</gene>
<proteinExistence type="predicted"/>
<organism evidence="2 3">
    <name type="scientific">Peptacetobacter hominis</name>
    <dbReference type="NCBI Taxonomy" id="2743610"/>
    <lineage>
        <taxon>Bacteria</taxon>
        <taxon>Bacillati</taxon>
        <taxon>Bacillota</taxon>
        <taxon>Clostridia</taxon>
        <taxon>Peptostreptococcales</taxon>
        <taxon>Peptostreptococcaceae</taxon>
        <taxon>Peptacetobacter</taxon>
    </lineage>
</organism>
<dbReference type="PROSITE" id="PS51186">
    <property type="entry name" value="GNAT"/>
    <property type="match status" value="1"/>
</dbReference>
<dbReference type="RefSeq" id="WP_142534982.1">
    <property type="nucleotide sequence ID" value="NZ_SGJB01000001.1"/>
</dbReference>
<dbReference type="Pfam" id="PF00583">
    <property type="entry name" value="Acetyltransf_1"/>
    <property type="match status" value="1"/>
</dbReference>
<feature type="domain" description="N-acetyltransferase" evidence="1">
    <location>
        <begin position="2"/>
        <end position="155"/>
    </location>
</feature>
<evidence type="ECO:0000259" key="1">
    <source>
        <dbReference type="PROSITE" id="PS51186"/>
    </source>
</evidence>
<dbReference type="EMBL" id="SGJB01000001">
    <property type="protein sequence ID" value="TQQ85757.1"/>
    <property type="molecule type" value="Genomic_DNA"/>
</dbReference>
<reference evidence="2 3" key="1">
    <citation type="submission" date="2019-02" db="EMBL/GenBank/DDBJ databases">
        <title>Peptostreptococcaceae bacterium ZHW00191 nov., a new bacterium isolated from the human gut.</title>
        <authorList>
            <person name="Zhou H.-W."/>
            <person name="Chen X.-J."/>
        </authorList>
    </citation>
    <scope>NUCLEOTIDE SEQUENCE [LARGE SCALE GENOMIC DNA]</scope>
    <source>
        <strain evidence="2 3">ZHW00191</strain>
    </source>
</reference>
<dbReference type="AlphaFoldDB" id="A0A544QYC4"/>
<comment type="caution">
    <text evidence="2">The sequence shown here is derived from an EMBL/GenBank/DDBJ whole genome shotgun (WGS) entry which is preliminary data.</text>
</comment>
<dbReference type="GO" id="GO:0016747">
    <property type="term" value="F:acyltransferase activity, transferring groups other than amino-acyl groups"/>
    <property type="evidence" value="ECO:0007669"/>
    <property type="project" value="InterPro"/>
</dbReference>
<dbReference type="InterPro" id="IPR016181">
    <property type="entry name" value="Acyl_CoA_acyltransferase"/>
</dbReference>
<dbReference type="InterPro" id="IPR000182">
    <property type="entry name" value="GNAT_dom"/>
</dbReference>
<protein>
    <submittedName>
        <fullName evidence="2">GNAT family N-acetyltransferase</fullName>
    </submittedName>
</protein>
<dbReference type="CDD" id="cd04301">
    <property type="entry name" value="NAT_SF"/>
    <property type="match status" value="1"/>
</dbReference>
<dbReference type="SUPFAM" id="SSF55729">
    <property type="entry name" value="Acyl-CoA N-acyltransferases (Nat)"/>
    <property type="match status" value="1"/>
</dbReference>
<name>A0A544QYC4_9FIRM</name>
<sequence>MYEFRDLKEVSYCELVECFNKAFSDYEISIVLNEKAIKSEMKRNGVDRSISCGAFYNNKMVGFIMNCRGIYNDEVSVFDFATGVVPEHRGKHVLGEMVKFVEERIKSKGIKKYYLEVLKNNEKAINSYKSKGFDFEREFAVFQFDKSDSEDINQNCDSIKTDSFENFKSEVLKVEVDVPFSFEYNKTNLDNNIEDYEVVYIKDGAEVFSYIIYMKENGRVAKIAYSQKEDIVVLIENLINRYGKVYIKNVDTKYEELINVLYSIGFKYIVGQYEMSKEV</sequence>
<accession>A0A544QYC4</accession>
<dbReference type="Proteomes" id="UP000317863">
    <property type="component" value="Unassembled WGS sequence"/>
</dbReference>
<keyword evidence="2" id="KW-0808">Transferase</keyword>
<dbReference type="OrthoDB" id="4228396at2"/>